<name>A0ABR4RPN9_9LACO</name>
<protein>
    <submittedName>
        <fullName evidence="1">Uncharacterized protein</fullName>
    </submittedName>
</protein>
<comment type="caution">
    <text evidence="1">The sequence shown here is derived from an EMBL/GenBank/DDBJ whole genome shotgun (WGS) entry which is preliminary data.</text>
</comment>
<keyword evidence="2" id="KW-1185">Reference proteome</keyword>
<gene>
    <name evidence="1" type="ORF">Lani381_1276</name>
</gene>
<evidence type="ECO:0000313" key="2">
    <source>
        <dbReference type="Proteomes" id="UP000027129"/>
    </source>
</evidence>
<dbReference type="Proteomes" id="UP000027129">
    <property type="component" value="Unassembled WGS sequence"/>
</dbReference>
<organism evidence="1 2">
    <name type="scientific">Ligilactobacillus animalis</name>
    <dbReference type="NCBI Taxonomy" id="1605"/>
    <lineage>
        <taxon>Bacteria</taxon>
        <taxon>Bacillati</taxon>
        <taxon>Bacillota</taxon>
        <taxon>Bacilli</taxon>
        <taxon>Lactobacillales</taxon>
        <taxon>Lactobacillaceae</taxon>
        <taxon>Ligilactobacillus</taxon>
    </lineage>
</organism>
<accession>A0ABR4RPN9</accession>
<dbReference type="EMBL" id="JMHU01000014">
    <property type="protein sequence ID" value="KDA45651.1"/>
    <property type="molecule type" value="Genomic_DNA"/>
</dbReference>
<reference evidence="1 2" key="1">
    <citation type="submission" date="2014-04" db="EMBL/GenBank/DDBJ databases">
        <title>Draft Genome Sequence of Lactobacillus animalis 381-IL-28.</title>
        <authorList>
            <person name="Sturino J.M."/>
            <person name="Rajendran M."/>
            <person name="Altermann E."/>
        </authorList>
    </citation>
    <scope>NUCLEOTIDE SEQUENCE [LARGE SCALE GENOMIC DNA]</scope>
    <source>
        <strain evidence="1 2">381-IL-28</strain>
    </source>
</reference>
<proteinExistence type="predicted"/>
<evidence type="ECO:0000313" key="1">
    <source>
        <dbReference type="EMBL" id="KDA45651.1"/>
    </source>
</evidence>
<sequence>MRKLCTPFGKFWLTADDSLVDFTLVDVTKTAIADMQKQDLAYNLEKAYILVPHLPENFIELTLQLCANFEVCSQEPIDVVSDEYFCGEMWARKNYVFAAAVRVDNGELDEYGTASEIELPSYYKVPAKFRDKLSFKLAYKQLDDFLTVEKSKFCDLSLDFAMNMTN</sequence>